<evidence type="ECO:0000259" key="7">
    <source>
        <dbReference type="Pfam" id="PF04542"/>
    </source>
</evidence>
<evidence type="ECO:0000313" key="9">
    <source>
        <dbReference type="EMBL" id="CUN05545.1"/>
    </source>
</evidence>
<proteinExistence type="inferred from homology"/>
<evidence type="ECO:0000256" key="5">
    <source>
        <dbReference type="ARBA" id="ARBA00023163"/>
    </source>
</evidence>
<evidence type="ECO:0000256" key="1">
    <source>
        <dbReference type="ARBA" id="ARBA00010641"/>
    </source>
</evidence>
<accession>A0A173TUL6</accession>
<dbReference type="Gene3D" id="1.10.10.10">
    <property type="entry name" value="Winged helix-like DNA-binding domain superfamily/Winged helix DNA-binding domain"/>
    <property type="match status" value="1"/>
</dbReference>
<evidence type="ECO:0000256" key="2">
    <source>
        <dbReference type="ARBA" id="ARBA00023015"/>
    </source>
</evidence>
<dbReference type="InterPro" id="IPR014284">
    <property type="entry name" value="RNA_pol_sigma-70_dom"/>
</dbReference>
<protein>
    <recommendedName>
        <fullName evidence="6">RNA polymerase sigma factor</fullName>
    </recommendedName>
</protein>
<dbReference type="InterPro" id="IPR013249">
    <property type="entry name" value="RNA_pol_sigma70_r4_t2"/>
</dbReference>
<dbReference type="Pfam" id="PF08281">
    <property type="entry name" value="Sigma70_r4_2"/>
    <property type="match status" value="1"/>
</dbReference>
<sequence length="202" mass="23484">MLPQVVTYLPGLRPLSTMELYTDTYYIQRIQAGDVACFACLLDKYSRPIHSLILKVVRSQEEAEELAQDTFMKVFKNLASFKGDCSFSTWIYRIAYNTAISSVRKKRYEFLAIEETTLENVSEEEVTNLFGQTESTEQVQRLEVALEQLLPDERALILLFYWKEKTIEELVSITGLTASNIKVKLHRIRKKLFVLLNEMDHE</sequence>
<dbReference type="NCBIfam" id="TIGR02937">
    <property type="entry name" value="sigma70-ECF"/>
    <property type="match status" value="1"/>
</dbReference>
<reference evidence="9 10" key="1">
    <citation type="submission" date="2015-09" db="EMBL/GenBank/DDBJ databases">
        <authorList>
            <consortium name="Pathogen Informatics"/>
        </authorList>
    </citation>
    <scope>NUCLEOTIDE SEQUENCE [LARGE SCALE GENOMIC DNA]</scope>
    <source>
        <strain evidence="9 10">2789STDY5608872</strain>
    </source>
</reference>
<comment type="similarity">
    <text evidence="1 6">Belongs to the sigma-70 factor family. ECF subfamily.</text>
</comment>
<dbReference type="InterPro" id="IPR036388">
    <property type="entry name" value="WH-like_DNA-bd_sf"/>
</dbReference>
<keyword evidence="5 6" id="KW-0804">Transcription</keyword>
<name>A0A173TUL6_PARDI</name>
<organism evidence="9 10">
    <name type="scientific">Parabacteroides distasonis</name>
    <dbReference type="NCBI Taxonomy" id="823"/>
    <lineage>
        <taxon>Bacteria</taxon>
        <taxon>Pseudomonadati</taxon>
        <taxon>Bacteroidota</taxon>
        <taxon>Bacteroidia</taxon>
        <taxon>Bacteroidales</taxon>
        <taxon>Tannerellaceae</taxon>
        <taxon>Parabacteroides</taxon>
    </lineage>
</organism>
<keyword evidence="4 6" id="KW-0238">DNA-binding</keyword>
<dbReference type="SUPFAM" id="SSF88946">
    <property type="entry name" value="Sigma2 domain of RNA polymerase sigma factors"/>
    <property type="match status" value="1"/>
</dbReference>
<keyword evidence="2 6" id="KW-0805">Transcription regulation</keyword>
<dbReference type="InterPro" id="IPR039425">
    <property type="entry name" value="RNA_pol_sigma-70-like"/>
</dbReference>
<dbReference type="GO" id="GO:0016987">
    <property type="term" value="F:sigma factor activity"/>
    <property type="evidence" value="ECO:0007669"/>
    <property type="project" value="UniProtKB-KW"/>
</dbReference>
<evidence type="ECO:0000256" key="3">
    <source>
        <dbReference type="ARBA" id="ARBA00023082"/>
    </source>
</evidence>
<evidence type="ECO:0000313" key="10">
    <source>
        <dbReference type="Proteomes" id="UP000095591"/>
    </source>
</evidence>
<dbReference type="PANTHER" id="PTHR43133">
    <property type="entry name" value="RNA POLYMERASE ECF-TYPE SIGMA FACTO"/>
    <property type="match status" value="1"/>
</dbReference>
<evidence type="ECO:0000256" key="4">
    <source>
        <dbReference type="ARBA" id="ARBA00023125"/>
    </source>
</evidence>
<dbReference type="PANTHER" id="PTHR43133:SF45">
    <property type="entry name" value="RNA POLYMERASE ECF-TYPE SIGMA FACTOR"/>
    <property type="match status" value="1"/>
</dbReference>
<dbReference type="InterPro" id="IPR000838">
    <property type="entry name" value="RNA_pol_sigma70_ECF_CS"/>
</dbReference>
<dbReference type="AlphaFoldDB" id="A0A173TUL6"/>
<dbReference type="Pfam" id="PF04542">
    <property type="entry name" value="Sigma70_r2"/>
    <property type="match status" value="1"/>
</dbReference>
<dbReference type="SUPFAM" id="SSF88659">
    <property type="entry name" value="Sigma3 and sigma4 domains of RNA polymerase sigma factors"/>
    <property type="match status" value="1"/>
</dbReference>
<dbReference type="InterPro" id="IPR013324">
    <property type="entry name" value="RNA_pol_sigma_r3/r4-like"/>
</dbReference>
<dbReference type="EMBL" id="CYXP01000003">
    <property type="protein sequence ID" value="CUN05545.1"/>
    <property type="molecule type" value="Genomic_DNA"/>
</dbReference>
<evidence type="ECO:0000259" key="8">
    <source>
        <dbReference type="Pfam" id="PF08281"/>
    </source>
</evidence>
<evidence type="ECO:0000256" key="6">
    <source>
        <dbReference type="RuleBase" id="RU000716"/>
    </source>
</evidence>
<dbReference type="GO" id="GO:0003677">
    <property type="term" value="F:DNA binding"/>
    <property type="evidence" value="ECO:0007669"/>
    <property type="project" value="UniProtKB-KW"/>
</dbReference>
<dbReference type="InterPro" id="IPR013325">
    <property type="entry name" value="RNA_pol_sigma_r2"/>
</dbReference>
<dbReference type="InterPro" id="IPR007627">
    <property type="entry name" value="RNA_pol_sigma70_r2"/>
</dbReference>
<dbReference type="Proteomes" id="UP000095591">
    <property type="component" value="Unassembled WGS sequence"/>
</dbReference>
<dbReference type="Gene3D" id="1.10.1740.10">
    <property type="match status" value="1"/>
</dbReference>
<feature type="domain" description="RNA polymerase sigma-70 region 2" evidence="7">
    <location>
        <begin position="42"/>
        <end position="107"/>
    </location>
</feature>
<dbReference type="PROSITE" id="PS01063">
    <property type="entry name" value="SIGMA70_ECF"/>
    <property type="match status" value="1"/>
</dbReference>
<dbReference type="GO" id="GO:0006352">
    <property type="term" value="P:DNA-templated transcription initiation"/>
    <property type="evidence" value="ECO:0007669"/>
    <property type="project" value="InterPro"/>
</dbReference>
<gene>
    <name evidence="9" type="primary">rpoE_4</name>
    <name evidence="9" type="ORF">ERS852429_01735</name>
</gene>
<dbReference type="CDD" id="cd06171">
    <property type="entry name" value="Sigma70_r4"/>
    <property type="match status" value="1"/>
</dbReference>
<keyword evidence="3 6" id="KW-0731">Sigma factor</keyword>
<feature type="domain" description="RNA polymerase sigma factor 70 region 4 type 2" evidence="8">
    <location>
        <begin position="140"/>
        <end position="192"/>
    </location>
</feature>